<feature type="chain" id="PRO_5020281071" description="Secreted protein" evidence="1">
    <location>
        <begin position="24"/>
        <end position="75"/>
    </location>
</feature>
<sequence length="75" mass="8174">MPAHPAGALYSSLLSLVSSGALAHSYRSCVVRPPPMFCSRLAVSMHGAQTRRFSRAAGGRSGRRTLFVHDEVYKR</sequence>
<dbReference type="AlphaFoldDB" id="A0A4Q9M8B9"/>
<evidence type="ECO:0000256" key="1">
    <source>
        <dbReference type="SAM" id="SignalP"/>
    </source>
</evidence>
<dbReference type="Proteomes" id="UP000292957">
    <property type="component" value="Unassembled WGS sequence"/>
</dbReference>
<dbReference type="EMBL" id="ML143556">
    <property type="protein sequence ID" value="TBU22122.1"/>
    <property type="molecule type" value="Genomic_DNA"/>
</dbReference>
<organism evidence="2">
    <name type="scientific">Dichomitus squalens</name>
    <dbReference type="NCBI Taxonomy" id="114155"/>
    <lineage>
        <taxon>Eukaryota</taxon>
        <taxon>Fungi</taxon>
        <taxon>Dikarya</taxon>
        <taxon>Basidiomycota</taxon>
        <taxon>Agaricomycotina</taxon>
        <taxon>Agaricomycetes</taxon>
        <taxon>Polyporales</taxon>
        <taxon>Polyporaceae</taxon>
        <taxon>Dichomitus</taxon>
    </lineage>
</organism>
<gene>
    <name evidence="2" type="ORF">BD311DRAFT_770936</name>
</gene>
<proteinExistence type="predicted"/>
<accession>A0A4Q9M8B9</accession>
<evidence type="ECO:0008006" key="3">
    <source>
        <dbReference type="Google" id="ProtNLM"/>
    </source>
</evidence>
<evidence type="ECO:0000313" key="2">
    <source>
        <dbReference type="EMBL" id="TBU22122.1"/>
    </source>
</evidence>
<reference evidence="2" key="1">
    <citation type="submission" date="2019-01" db="EMBL/GenBank/DDBJ databases">
        <title>Draft genome sequences of three monokaryotic isolates of the white-rot basidiomycete fungus Dichomitus squalens.</title>
        <authorList>
            <consortium name="DOE Joint Genome Institute"/>
            <person name="Lopez S.C."/>
            <person name="Andreopoulos B."/>
            <person name="Pangilinan J."/>
            <person name="Lipzen A."/>
            <person name="Riley R."/>
            <person name="Ahrendt S."/>
            <person name="Ng V."/>
            <person name="Barry K."/>
            <person name="Daum C."/>
            <person name="Grigoriev I.V."/>
            <person name="Hilden K.S."/>
            <person name="Makela M.R."/>
            <person name="de Vries R.P."/>
        </authorList>
    </citation>
    <scope>NUCLEOTIDE SEQUENCE [LARGE SCALE GENOMIC DNA]</scope>
    <source>
        <strain evidence="2">OM18370.1</strain>
    </source>
</reference>
<keyword evidence="1" id="KW-0732">Signal</keyword>
<name>A0A4Q9M8B9_9APHY</name>
<feature type="signal peptide" evidence="1">
    <location>
        <begin position="1"/>
        <end position="23"/>
    </location>
</feature>
<protein>
    <recommendedName>
        <fullName evidence="3">Secreted protein</fullName>
    </recommendedName>
</protein>